<evidence type="ECO:0000256" key="1">
    <source>
        <dbReference type="ARBA" id="ARBA00023015"/>
    </source>
</evidence>
<evidence type="ECO:0000256" key="4">
    <source>
        <dbReference type="ARBA" id="ARBA00023163"/>
    </source>
</evidence>
<gene>
    <name evidence="6" type="ORF">H0484_07590</name>
</gene>
<dbReference type="InterPro" id="IPR018060">
    <property type="entry name" value="HTH_AraC"/>
</dbReference>
<dbReference type="Pfam" id="PF14525">
    <property type="entry name" value="AraC_binding_2"/>
    <property type="match status" value="1"/>
</dbReference>
<dbReference type="PROSITE" id="PS00041">
    <property type="entry name" value="HTH_ARAC_FAMILY_1"/>
    <property type="match status" value="1"/>
</dbReference>
<evidence type="ECO:0000256" key="3">
    <source>
        <dbReference type="ARBA" id="ARBA00023159"/>
    </source>
</evidence>
<evidence type="ECO:0000256" key="2">
    <source>
        <dbReference type="ARBA" id="ARBA00023125"/>
    </source>
</evidence>
<dbReference type="PANTHER" id="PTHR46796">
    <property type="entry name" value="HTH-TYPE TRANSCRIPTIONAL ACTIVATOR RHAS-RELATED"/>
    <property type="match status" value="1"/>
</dbReference>
<evidence type="ECO:0000313" key="7">
    <source>
        <dbReference type="Proteomes" id="UP000776983"/>
    </source>
</evidence>
<keyword evidence="3" id="KW-0010">Activator</keyword>
<dbReference type="SMART" id="SM00342">
    <property type="entry name" value="HTH_ARAC"/>
    <property type="match status" value="1"/>
</dbReference>
<keyword evidence="1" id="KW-0805">Transcription regulation</keyword>
<reference evidence="6 7" key="1">
    <citation type="submission" date="2020-07" db="EMBL/GenBank/DDBJ databases">
        <title>Pusillimonas sp. nov., isolated from poultry manure in Taiwan.</title>
        <authorList>
            <person name="Lin S.-Y."/>
            <person name="Tang Y.-S."/>
            <person name="Young C.-C."/>
        </authorList>
    </citation>
    <scope>NUCLEOTIDE SEQUENCE [LARGE SCALE GENOMIC DNA]</scope>
    <source>
        <strain evidence="6 7">CC-YST705</strain>
    </source>
</reference>
<dbReference type="InterPro" id="IPR018062">
    <property type="entry name" value="HTH_AraC-typ_CS"/>
</dbReference>
<comment type="caution">
    <text evidence="6">The sequence shown here is derived from an EMBL/GenBank/DDBJ whole genome shotgun (WGS) entry which is preliminary data.</text>
</comment>
<dbReference type="EMBL" id="JACDXW010000003">
    <property type="protein sequence ID" value="MCB5363608.1"/>
    <property type="molecule type" value="Genomic_DNA"/>
</dbReference>
<proteinExistence type="predicted"/>
<dbReference type="SUPFAM" id="SSF51215">
    <property type="entry name" value="Regulatory protein AraC"/>
    <property type="match status" value="1"/>
</dbReference>
<dbReference type="SUPFAM" id="SSF46689">
    <property type="entry name" value="Homeodomain-like"/>
    <property type="match status" value="2"/>
</dbReference>
<name>A0ABS8CC53_9BURK</name>
<evidence type="ECO:0000259" key="5">
    <source>
        <dbReference type="PROSITE" id="PS01124"/>
    </source>
</evidence>
<dbReference type="Proteomes" id="UP000776983">
    <property type="component" value="Unassembled WGS sequence"/>
</dbReference>
<organism evidence="6 7">
    <name type="scientific">Mesopusillimonas faecipullorum</name>
    <dbReference type="NCBI Taxonomy" id="2755040"/>
    <lineage>
        <taxon>Bacteria</taxon>
        <taxon>Pseudomonadati</taxon>
        <taxon>Pseudomonadota</taxon>
        <taxon>Betaproteobacteria</taxon>
        <taxon>Burkholderiales</taxon>
        <taxon>Alcaligenaceae</taxon>
        <taxon>Mesopusillimonas</taxon>
    </lineage>
</organism>
<dbReference type="InterPro" id="IPR050204">
    <property type="entry name" value="AraC_XylS_family_regulators"/>
</dbReference>
<sequence>MITSLFAQVPFDQYRVINTDDFDEAHPHICQALNSAKFQVLRGQIQHNQLDLLPCGHLSLIKLRYGYGAEVSVDPGCLEGYFLLVLPTQGKAAFHFDGRRIEVSPREAFLISPDKRFHFQASHDYEQVLLRVNRSAIDDAWCRLTAQDHAPPIFFDAVISLHSPGWQALIPMLQWVGRCANLGQGNSLAQAALLAQTEVLLATTLLLHQPHSMAAYLWPAPPPSASSAIRRAQAYMLEHLGERLPVASVASHCGLSVRRLQALFQDECRLSPLQWLRHQRLLAARLSLQTAERNEKIADVAMRYGFSHLGEFSRAYRQTFGETPQQTRKS</sequence>
<accession>A0ABS8CC53</accession>
<keyword evidence="4" id="KW-0804">Transcription</keyword>
<keyword evidence="7" id="KW-1185">Reference proteome</keyword>
<dbReference type="PROSITE" id="PS01124">
    <property type="entry name" value="HTH_ARAC_FAMILY_2"/>
    <property type="match status" value="1"/>
</dbReference>
<evidence type="ECO:0000313" key="6">
    <source>
        <dbReference type="EMBL" id="MCB5363608.1"/>
    </source>
</evidence>
<dbReference type="RefSeq" id="WP_226953951.1">
    <property type="nucleotide sequence ID" value="NZ_JACDXW010000003.1"/>
</dbReference>
<dbReference type="InterPro" id="IPR037923">
    <property type="entry name" value="HTH-like"/>
</dbReference>
<dbReference type="PRINTS" id="PR00032">
    <property type="entry name" value="HTHARAC"/>
</dbReference>
<dbReference type="InterPro" id="IPR020449">
    <property type="entry name" value="Tscrpt_reg_AraC-type_HTH"/>
</dbReference>
<keyword evidence="2" id="KW-0238">DNA-binding</keyword>
<dbReference type="InterPro" id="IPR035418">
    <property type="entry name" value="AraC-bd_2"/>
</dbReference>
<feature type="domain" description="HTH araC/xylS-type" evidence="5">
    <location>
        <begin position="230"/>
        <end position="330"/>
    </location>
</feature>
<dbReference type="InterPro" id="IPR009057">
    <property type="entry name" value="Homeodomain-like_sf"/>
</dbReference>
<dbReference type="Pfam" id="PF12833">
    <property type="entry name" value="HTH_18"/>
    <property type="match status" value="1"/>
</dbReference>
<dbReference type="Gene3D" id="1.10.10.60">
    <property type="entry name" value="Homeodomain-like"/>
    <property type="match status" value="1"/>
</dbReference>
<protein>
    <submittedName>
        <fullName evidence="6">AraC family transcriptional regulator</fullName>
    </submittedName>
</protein>